<sequence length="83" mass="9724">MFGFQQDNAGIHVSKSTSEFLDAHGVEFLEWPAYGPDLNPMQNLWSILSRRFYAGHCQYRRVDYLKKAILDEWTKIEADMPEI</sequence>
<dbReference type="Gene3D" id="3.30.420.10">
    <property type="entry name" value="Ribonuclease H-like superfamily/Ribonuclease H"/>
    <property type="match status" value="1"/>
</dbReference>
<dbReference type="InterPro" id="IPR036397">
    <property type="entry name" value="RNaseH_sf"/>
</dbReference>
<name>A0A016RYB6_9BILA</name>
<protein>
    <recommendedName>
        <fullName evidence="1">Tc1-like transposase DDE domain-containing protein</fullName>
    </recommendedName>
</protein>
<evidence type="ECO:0000313" key="3">
    <source>
        <dbReference type="Proteomes" id="UP000024635"/>
    </source>
</evidence>
<dbReference type="Pfam" id="PF13358">
    <property type="entry name" value="DDE_3"/>
    <property type="match status" value="1"/>
</dbReference>
<evidence type="ECO:0000313" key="2">
    <source>
        <dbReference type="EMBL" id="EYB83375.1"/>
    </source>
</evidence>
<keyword evidence="3" id="KW-1185">Reference proteome</keyword>
<gene>
    <name evidence="2" type="primary">Acey_s0337.g2917</name>
    <name evidence="2" type="ORF">Y032_0337g2917</name>
</gene>
<dbReference type="STRING" id="53326.A0A016RYB6"/>
<proteinExistence type="predicted"/>
<dbReference type="OrthoDB" id="106945at2759"/>
<feature type="domain" description="Tc1-like transposase DDE" evidence="1">
    <location>
        <begin position="7"/>
        <end position="54"/>
    </location>
</feature>
<dbReference type="Proteomes" id="UP000024635">
    <property type="component" value="Unassembled WGS sequence"/>
</dbReference>
<comment type="caution">
    <text evidence="2">The sequence shown here is derived from an EMBL/GenBank/DDBJ whole genome shotgun (WGS) entry which is preliminary data.</text>
</comment>
<accession>A0A016RYB6</accession>
<organism evidence="2 3">
    <name type="scientific">Ancylostoma ceylanicum</name>
    <dbReference type="NCBI Taxonomy" id="53326"/>
    <lineage>
        <taxon>Eukaryota</taxon>
        <taxon>Metazoa</taxon>
        <taxon>Ecdysozoa</taxon>
        <taxon>Nematoda</taxon>
        <taxon>Chromadorea</taxon>
        <taxon>Rhabditida</taxon>
        <taxon>Rhabditina</taxon>
        <taxon>Rhabditomorpha</taxon>
        <taxon>Strongyloidea</taxon>
        <taxon>Ancylostomatidae</taxon>
        <taxon>Ancylostomatinae</taxon>
        <taxon>Ancylostoma</taxon>
    </lineage>
</organism>
<reference evidence="3" key="1">
    <citation type="journal article" date="2015" name="Nat. Genet.">
        <title>The genome and transcriptome of the zoonotic hookworm Ancylostoma ceylanicum identify infection-specific gene families.</title>
        <authorList>
            <person name="Schwarz E.M."/>
            <person name="Hu Y."/>
            <person name="Antoshechkin I."/>
            <person name="Miller M.M."/>
            <person name="Sternberg P.W."/>
            <person name="Aroian R.V."/>
        </authorList>
    </citation>
    <scope>NUCLEOTIDE SEQUENCE</scope>
    <source>
        <strain evidence="3">HY135</strain>
    </source>
</reference>
<dbReference type="InterPro" id="IPR038717">
    <property type="entry name" value="Tc1-like_DDE_dom"/>
</dbReference>
<dbReference type="AlphaFoldDB" id="A0A016RYB6"/>
<dbReference type="EMBL" id="JARK01001673">
    <property type="protein sequence ID" value="EYB83375.1"/>
    <property type="molecule type" value="Genomic_DNA"/>
</dbReference>
<evidence type="ECO:0000259" key="1">
    <source>
        <dbReference type="Pfam" id="PF13358"/>
    </source>
</evidence>
<dbReference type="GO" id="GO:0003676">
    <property type="term" value="F:nucleic acid binding"/>
    <property type="evidence" value="ECO:0007669"/>
    <property type="project" value="InterPro"/>
</dbReference>